<dbReference type="SUPFAM" id="SSF48613">
    <property type="entry name" value="Heme oxygenase-like"/>
    <property type="match status" value="1"/>
</dbReference>
<dbReference type="GO" id="GO:0046872">
    <property type="term" value="F:metal ion binding"/>
    <property type="evidence" value="ECO:0007669"/>
    <property type="project" value="UniProtKB-KW"/>
</dbReference>
<dbReference type="PANTHER" id="PTHR10720">
    <property type="entry name" value="HEME OXYGENASE"/>
    <property type="match status" value="1"/>
</dbReference>
<evidence type="ECO:0000256" key="1">
    <source>
        <dbReference type="ARBA" id="ARBA00022617"/>
    </source>
</evidence>
<keyword evidence="3 5" id="KW-0408">Iron</keyword>
<dbReference type="InterPro" id="IPR016084">
    <property type="entry name" value="Haem_Oase-like_multi-hlx"/>
</dbReference>
<dbReference type="GO" id="GO:0042167">
    <property type="term" value="P:heme catabolic process"/>
    <property type="evidence" value="ECO:0007669"/>
    <property type="project" value="TreeGrafter"/>
</dbReference>
<dbReference type="HOGENOM" id="CLU_057050_2_0_1"/>
<keyword evidence="1 4" id="KW-0349">Heme</keyword>
<dbReference type="Pfam" id="PF01126">
    <property type="entry name" value="Heme_oxygenase"/>
    <property type="match status" value="1"/>
</dbReference>
<feature type="non-terminal residue" evidence="6">
    <location>
        <position position="1"/>
    </location>
</feature>
<dbReference type="InterPro" id="IPR002051">
    <property type="entry name" value="Haem_Oase"/>
</dbReference>
<dbReference type="PRINTS" id="PR00088">
    <property type="entry name" value="HAEMOXYGNASE"/>
</dbReference>
<organism evidence="6 7">
    <name type="scientific">Phaeodactylum tricornutum (strain CCAP 1055/1)</name>
    <dbReference type="NCBI Taxonomy" id="556484"/>
    <lineage>
        <taxon>Eukaryota</taxon>
        <taxon>Sar</taxon>
        <taxon>Stramenopiles</taxon>
        <taxon>Ochrophyta</taxon>
        <taxon>Bacillariophyta</taxon>
        <taxon>Bacillariophyceae</taxon>
        <taxon>Bacillariophycidae</taxon>
        <taxon>Naviculales</taxon>
        <taxon>Phaeodactylaceae</taxon>
        <taxon>Phaeodactylum</taxon>
    </lineage>
</organism>
<proteinExistence type="predicted"/>
<evidence type="ECO:0000313" key="7">
    <source>
        <dbReference type="Proteomes" id="UP000000759"/>
    </source>
</evidence>
<dbReference type="eggNOG" id="KOG4480">
    <property type="taxonomic scope" value="Eukaryota"/>
</dbReference>
<protein>
    <recommendedName>
        <fullName evidence="8">Heme oxygenase</fullName>
    </recommendedName>
</protein>
<dbReference type="STRING" id="556484.B7FYD5"/>
<dbReference type="PIRSF" id="PIRSF000343">
    <property type="entry name" value="Haem_Oase"/>
    <property type="match status" value="1"/>
</dbReference>
<reference evidence="7" key="2">
    <citation type="submission" date="2008-08" db="EMBL/GenBank/DDBJ databases">
        <authorList>
            <consortium name="Diatom Consortium"/>
            <person name="Grigoriev I."/>
            <person name="Grimwood J."/>
            <person name="Kuo A."/>
            <person name="Otillar R.P."/>
            <person name="Salamov A."/>
            <person name="Detter J.C."/>
            <person name="Lindquist E."/>
            <person name="Shapiro H."/>
            <person name="Lucas S."/>
            <person name="Glavina del Rio T."/>
            <person name="Pitluck S."/>
            <person name="Rokhsar D."/>
            <person name="Bowler C."/>
        </authorList>
    </citation>
    <scope>GENOME REANNOTATION</scope>
    <source>
        <strain evidence="7">CCAP 1055/1</strain>
    </source>
</reference>
<feature type="non-terminal residue" evidence="6">
    <location>
        <position position="213"/>
    </location>
</feature>
<dbReference type="CDD" id="cd19165">
    <property type="entry name" value="HemeO"/>
    <property type="match status" value="1"/>
</dbReference>
<dbReference type="GO" id="GO:0004392">
    <property type="term" value="F:heme oxygenase (decyclizing) activity"/>
    <property type="evidence" value="ECO:0007669"/>
    <property type="project" value="InterPro"/>
</dbReference>
<dbReference type="GeneID" id="7200404"/>
<dbReference type="AlphaFoldDB" id="B7FYD5"/>
<dbReference type="EMBL" id="CM000610">
    <property type="protein sequence ID" value="EEC48705.1"/>
    <property type="molecule type" value="Genomic_DNA"/>
</dbReference>
<dbReference type="PANTHER" id="PTHR10720:SF0">
    <property type="entry name" value="HEME OXYGENASE"/>
    <property type="match status" value="1"/>
</dbReference>
<keyword evidence="2 5" id="KW-0479">Metal-binding</keyword>
<dbReference type="GO" id="GO:0020037">
    <property type="term" value="F:heme binding"/>
    <property type="evidence" value="ECO:0007669"/>
    <property type="project" value="TreeGrafter"/>
</dbReference>
<dbReference type="KEGG" id="pti:PHATRDRAFT_5902"/>
<dbReference type="InterPro" id="IPR016053">
    <property type="entry name" value="Haem_Oase-like"/>
</dbReference>
<feature type="binding site" evidence="4">
    <location>
        <position position="123"/>
    </location>
    <ligand>
        <name>heme b</name>
        <dbReference type="ChEBI" id="CHEBI:60344"/>
    </ligand>
</feature>
<evidence type="ECO:0008006" key="8">
    <source>
        <dbReference type="Google" id="ProtNLM"/>
    </source>
</evidence>
<dbReference type="InParanoid" id="B7FYD5"/>
<evidence type="ECO:0000256" key="5">
    <source>
        <dbReference type="PIRSR" id="PIRSR000343-2"/>
    </source>
</evidence>
<gene>
    <name evidence="6" type="ORF">PHATRDRAFT_5902</name>
</gene>
<dbReference type="Gene3D" id="1.20.910.10">
    <property type="entry name" value="Heme oxygenase-like"/>
    <property type="match status" value="1"/>
</dbReference>
<name>B7FYD5_PHATC</name>
<keyword evidence="7" id="KW-1185">Reference proteome</keyword>
<evidence type="ECO:0000256" key="4">
    <source>
        <dbReference type="PIRSR" id="PIRSR000343-1"/>
    </source>
</evidence>
<dbReference type="OrthoDB" id="652091at2759"/>
<evidence type="ECO:0000256" key="2">
    <source>
        <dbReference type="ARBA" id="ARBA00022723"/>
    </source>
</evidence>
<dbReference type="Proteomes" id="UP000000759">
    <property type="component" value="Chromosome 7"/>
</dbReference>
<dbReference type="RefSeq" id="XP_002179719.1">
    <property type="nucleotide sequence ID" value="XM_002179683.1"/>
</dbReference>
<evidence type="ECO:0000256" key="3">
    <source>
        <dbReference type="ARBA" id="ARBA00023004"/>
    </source>
</evidence>
<sequence>TGLSFLLDDGTRKSHSIAENTAFVSGFFKGLSTRDSYRTLVTSLYYVYNTMETAFDTVEDVSVQTLDDDELRRLASLERDMEYFYGLSWRDSLPSPSLATQAYVARIQQVAQNKPYNLIGHQYSRYLGDLFGGQMMKGMATRSLNLEDGQGVSFYEFDKIDDTKEFITDWYTRLNALDLTDAQKKEIVDEANYVFGLNIAIFEELEGSPFKAM</sequence>
<dbReference type="GO" id="GO:0006979">
    <property type="term" value="P:response to oxidative stress"/>
    <property type="evidence" value="ECO:0007669"/>
    <property type="project" value="TreeGrafter"/>
</dbReference>
<feature type="binding site" description="axial binding residue" evidence="5">
    <location>
        <position position="15"/>
    </location>
    <ligand>
        <name>heme b</name>
        <dbReference type="ChEBI" id="CHEBI:60344"/>
    </ligand>
    <ligandPart>
        <name>Fe</name>
        <dbReference type="ChEBI" id="CHEBI:18248"/>
    </ligandPart>
</feature>
<reference evidence="6 7" key="1">
    <citation type="journal article" date="2008" name="Nature">
        <title>The Phaeodactylum genome reveals the evolutionary history of diatom genomes.</title>
        <authorList>
            <person name="Bowler C."/>
            <person name="Allen A.E."/>
            <person name="Badger J.H."/>
            <person name="Grimwood J."/>
            <person name="Jabbari K."/>
            <person name="Kuo A."/>
            <person name="Maheswari U."/>
            <person name="Martens C."/>
            <person name="Maumus F."/>
            <person name="Otillar R.P."/>
            <person name="Rayko E."/>
            <person name="Salamov A."/>
            <person name="Vandepoele K."/>
            <person name="Beszteri B."/>
            <person name="Gruber A."/>
            <person name="Heijde M."/>
            <person name="Katinka M."/>
            <person name="Mock T."/>
            <person name="Valentin K."/>
            <person name="Verret F."/>
            <person name="Berges J.A."/>
            <person name="Brownlee C."/>
            <person name="Cadoret J.P."/>
            <person name="Chiovitti A."/>
            <person name="Choi C.J."/>
            <person name="Coesel S."/>
            <person name="De Martino A."/>
            <person name="Detter J.C."/>
            <person name="Durkin C."/>
            <person name="Falciatore A."/>
            <person name="Fournet J."/>
            <person name="Haruta M."/>
            <person name="Huysman M.J."/>
            <person name="Jenkins B.D."/>
            <person name="Jiroutova K."/>
            <person name="Jorgensen R.E."/>
            <person name="Joubert Y."/>
            <person name="Kaplan A."/>
            <person name="Kroger N."/>
            <person name="Kroth P.G."/>
            <person name="La Roche J."/>
            <person name="Lindquist E."/>
            <person name="Lommer M."/>
            <person name="Martin-Jezequel V."/>
            <person name="Lopez P.J."/>
            <person name="Lucas S."/>
            <person name="Mangogna M."/>
            <person name="McGinnis K."/>
            <person name="Medlin L.K."/>
            <person name="Montsant A."/>
            <person name="Oudot-Le Secq M.P."/>
            <person name="Napoli C."/>
            <person name="Obornik M."/>
            <person name="Parker M.S."/>
            <person name="Petit J.L."/>
            <person name="Porcel B.M."/>
            <person name="Poulsen N."/>
            <person name="Robison M."/>
            <person name="Rychlewski L."/>
            <person name="Rynearson T.A."/>
            <person name="Schmutz J."/>
            <person name="Shapiro H."/>
            <person name="Siaut M."/>
            <person name="Stanley M."/>
            <person name="Sussman M.R."/>
            <person name="Taylor A.R."/>
            <person name="Vardi A."/>
            <person name="von Dassow P."/>
            <person name="Vyverman W."/>
            <person name="Willis A."/>
            <person name="Wyrwicz L.S."/>
            <person name="Rokhsar D.S."/>
            <person name="Weissenbach J."/>
            <person name="Armbrust E.V."/>
            <person name="Green B.R."/>
            <person name="Van de Peer Y."/>
            <person name="Grigoriev I.V."/>
        </authorList>
    </citation>
    <scope>NUCLEOTIDE SEQUENCE [LARGE SCALE GENOMIC DNA]</scope>
    <source>
        <strain evidence="6 7">CCAP 1055/1</strain>
    </source>
</reference>
<evidence type="ECO:0000313" key="6">
    <source>
        <dbReference type="EMBL" id="EEC48705.1"/>
    </source>
</evidence>
<dbReference type="GO" id="GO:0006788">
    <property type="term" value="P:heme oxidation"/>
    <property type="evidence" value="ECO:0007669"/>
    <property type="project" value="InterPro"/>
</dbReference>
<accession>B7FYD5</accession>
<dbReference type="PaxDb" id="2850-Phatr5902"/>